<gene>
    <name evidence="8" type="ORF">SAMN04489810_0156</name>
</gene>
<dbReference type="EMBL" id="LT629692">
    <property type="protein sequence ID" value="SDG38711.1"/>
    <property type="molecule type" value="Genomic_DNA"/>
</dbReference>
<feature type="binding site" evidence="6">
    <location>
        <position position="148"/>
    </location>
    <ligand>
        <name>FMN</name>
        <dbReference type="ChEBI" id="CHEBI:58210"/>
    </ligand>
</feature>
<dbReference type="PIRSF" id="PIRSF000337">
    <property type="entry name" value="NTA_MOA"/>
    <property type="match status" value="1"/>
</dbReference>
<dbReference type="RefSeq" id="WP_091485036.1">
    <property type="nucleotide sequence ID" value="NZ_LT629692.1"/>
</dbReference>
<name>A0A1G7TU64_9MICO</name>
<reference evidence="8 9" key="1">
    <citation type="submission" date="2016-10" db="EMBL/GenBank/DDBJ databases">
        <authorList>
            <person name="de Groot N.N."/>
        </authorList>
    </citation>
    <scope>NUCLEOTIDE SEQUENCE [LARGE SCALE GENOMIC DNA]</scope>
    <source>
        <strain evidence="8 9">DSM 23142</strain>
    </source>
</reference>
<keyword evidence="2 6" id="KW-0288">FMN</keyword>
<evidence type="ECO:0000259" key="7">
    <source>
        <dbReference type="Pfam" id="PF00296"/>
    </source>
</evidence>
<dbReference type="InterPro" id="IPR011251">
    <property type="entry name" value="Luciferase-like_dom"/>
</dbReference>
<proteinExistence type="inferred from homology"/>
<dbReference type="STRING" id="370764.SAMN04489810_0156"/>
<dbReference type="Gene3D" id="3.20.20.30">
    <property type="entry name" value="Luciferase-like domain"/>
    <property type="match status" value="1"/>
</dbReference>
<feature type="binding site" evidence="6">
    <location>
        <position position="222"/>
    </location>
    <ligand>
        <name>FMN</name>
        <dbReference type="ChEBI" id="CHEBI:58210"/>
    </ligand>
</feature>
<dbReference type="InterPro" id="IPR036661">
    <property type="entry name" value="Luciferase-like_sf"/>
</dbReference>
<evidence type="ECO:0000256" key="4">
    <source>
        <dbReference type="ARBA" id="ARBA00023033"/>
    </source>
</evidence>
<feature type="binding site" evidence="6">
    <location>
        <position position="101"/>
    </location>
    <ligand>
        <name>FMN</name>
        <dbReference type="ChEBI" id="CHEBI:58210"/>
    </ligand>
</feature>
<evidence type="ECO:0000256" key="3">
    <source>
        <dbReference type="ARBA" id="ARBA00023002"/>
    </source>
</evidence>
<evidence type="ECO:0000256" key="2">
    <source>
        <dbReference type="ARBA" id="ARBA00022643"/>
    </source>
</evidence>
<dbReference type="OrthoDB" id="9135350at2"/>
<dbReference type="Proteomes" id="UP000199009">
    <property type="component" value="Chromosome I"/>
</dbReference>
<keyword evidence="1 6" id="KW-0285">Flavoprotein</keyword>
<dbReference type="GO" id="GO:0016705">
    <property type="term" value="F:oxidoreductase activity, acting on paired donors, with incorporation or reduction of molecular oxygen"/>
    <property type="evidence" value="ECO:0007669"/>
    <property type="project" value="InterPro"/>
</dbReference>
<keyword evidence="9" id="KW-1185">Reference proteome</keyword>
<dbReference type="AlphaFoldDB" id="A0A1G7TU64"/>
<dbReference type="InterPro" id="IPR051260">
    <property type="entry name" value="Diverse_substr_monoxygenases"/>
</dbReference>
<accession>A0A1G7TU64</accession>
<protein>
    <submittedName>
        <fullName evidence="8">FMN-dependent oxidoreductase, nitrilotriacetate monooxygenase family</fullName>
    </submittedName>
</protein>
<feature type="domain" description="Luciferase-like" evidence="7">
    <location>
        <begin position="23"/>
        <end position="386"/>
    </location>
</feature>
<dbReference type="PANTHER" id="PTHR30011:SF16">
    <property type="entry name" value="C2H2 FINGER DOMAIN TRANSCRIPTION FACTOR (EUROFUNG)-RELATED"/>
    <property type="match status" value="1"/>
</dbReference>
<evidence type="ECO:0000313" key="8">
    <source>
        <dbReference type="EMBL" id="SDG38711.1"/>
    </source>
</evidence>
<feature type="binding site" evidence="6">
    <location>
        <position position="152"/>
    </location>
    <ligand>
        <name>FMN</name>
        <dbReference type="ChEBI" id="CHEBI:58210"/>
    </ligand>
</feature>
<organism evidence="8 9">
    <name type="scientific">Microbacterium pygmaeum</name>
    <dbReference type="NCBI Taxonomy" id="370764"/>
    <lineage>
        <taxon>Bacteria</taxon>
        <taxon>Bacillati</taxon>
        <taxon>Actinomycetota</taxon>
        <taxon>Actinomycetes</taxon>
        <taxon>Micrococcales</taxon>
        <taxon>Microbacteriaceae</taxon>
        <taxon>Microbacterium</taxon>
    </lineage>
</organism>
<evidence type="ECO:0000256" key="6">
    <source>
        <dbReference type="PIRSR" id="PIRSR000337-1"/>
    </source>
</evidence>
<dbReference type="PANTHER" id="PTHR30011">
    <property type="entry name" value="ALKANESULFONATE MONOOXYGENASE-RELATED"/>
    <property type="match status" value="1"/>
</dbReference>
<feature type="binding site" evidence="6">
    <location>
        <position position="56"/>
    </location>
    <ligand>
        <name>FMN</name>
        <dbReference type="ChEBI" id="CHEBI:58210"/>
    </ligand>
</feature>
<dbReference type="SUPFAM" id="SSF51679">
    <property type="entry name" value="Bacterial luciferase-like"/>
    <property type="match status" value="1"/>
</dbReference>
<keyword evidence="3" id="KW-0560">Oxidoreductase</keyword>
<dbReference type="GO" id="GO:0004497">
    <property type="term" value="F:monooxygenase activity"/>
    <property type="evidence" value="ECO:0007669"/>
    <property type="project" value="UniProtKB-KW"/>
</dbReference>
<evidence type="ECO:0000256" key="1">
    <source>
        <dbReference type="ARBA" id="ARBA00022630"/>
    </source>
</evidence>
<dbReference type="Pfam" id="PF00296">
    <property type="entry name" value="Bac_luciferase"/>
    <property type="match status" value="1"/>
</dbReference>
<evidence type="ECO:0000256" key="5">
    <source>
        <dbReference type="ARBA" id="ARBA00033748"/>
    </source>
</evidence>
<evidence type="ECO:0000313" key="9">
    <source>
        <dbReference type="Proteomes" id="UP000199009"/>
    </source>
</evidence>
<sequence>MTKQQHFGWFLSRGFGPHGWARPYYEWNYPWQKPGLYQDSARTLEQAGFDFVLIEDALSVGISPETLDLRVRKAYGGPKHDPWTLAPYLFAATEHLGVIPTANPAGWHPYTAARQFASLQHLSSGRLGLNVVTDVGSAHHFGQERLPHDRAYDRAQEWLDALRLLWRSWDEGALIADPETQIYADGSKIRAVQHRGEYWSFDGPLNAEPLPFEPVVASPGGSPRGIRFAGENSEIQLALSNLDVDAVRAYREKVRADAVEHGRDPSSIKTMFVFKPIVASSVEEADRIVAASADPDEAALLAVAEAWSSDLETDLTSLDLDRPLNPEIFGQHVSQGTIKGLRGRFDSFEGVPFRQILAGKARLGRIGDGISGTVGTADELADVIEALGDDADNDGLIFSGDLHPVTLHKALDELVPILRRRGILRTEFAGGGLRGNLDAF</sequence>
<comment type="similarity">
    <text evidence="5">Belongs to the NtaA/SnaA/DszA monooxygenase family.</text>
</comment>
<dbReference type="InterPro" id="IPR016215">
    <property type="entry name" value="NTA_MOA"/>
</dbReference>
<keyword evidence="4 8" id="KW-0503">Monooxygenase</keyword>